<dbReference type="AlphaFoldDB" id="H1SDH9"/>
<evidence type="ECO:0000259" key="2">
    <source>
        <dbReference type="Pfam" id="PF06890"/>
    </source>
</evidence>
<dbReference type="InterPro" id="IPR014462">
    <property type="entry name" value="Phage_Mu_Gp45"/>
</dbReference>
<comment type="caution">
    <text evidence="3">The sequence shown here is derived from an EMBL/GenBank/DDBJ whole genome shotgun (WGS) entry which is preliminary data.</text>
</comment>
<feature type="region of interest" description="Disordered" evidence="1">
    <location>
        <begin position="182"/>
        <end position="201"/>
    </location>
</feature>
<evidence type="ECO:0000256" key="1">
    <source>
        <dbReference type="SAM" id="MobiDB-lite"/>
    </source>
</evidence>
<dbReference type="RefSeq" id="WP_006162203.1">
    <property type="nucleotide sequence ID" value="NZ_AHJE01000093.1"/>
</dbReference>
<dbReference type="PIRSF" id="PIRSF012337">
    <property type="entry name" value="gp45"/>
    <property type="match status" value="1"/>
</dbReference>
<accession>H1SDH9</accession>
<dbReference type="NCBIfam" id="TIGR01644">
    <property type="entry name" value="phage_P2_V"/>
    <property type="match status" value="1"/>
</dbReference>
<name>H1SDH9_9BURK</name>
<proteinExistence type="predicted"/>
<reference evidence="3 4" key="1">
    <citation type="journal article" date="2012" name="J. Bacteriol.">
        <title>De Novo Genome Project of Cupriavidus basilensis OR16.</title>
        <authorList>
            <person name="Cserhati M."/>
            <person name="Kriszt B."/>
            <person name="Szoboszlay S."/>
            <person name="Toth A."/>
            <person name="Szabo I."/>
            <person name="Tancsics A."/>
            <person name="Nagy I."/>
            <person name="Horvath B."/>
            <person name="Nagy I."/>
            <person name="Kukolya J."/>
        </authorList>
    </citation>
    <scope>NUCLEOTIDE SEQUENCE [LARGE SCALE GENOMIC DNA]</scope>
    <source>
        <strain evidence="3 4">OR16</strain>
    </source>
</reference>
<feature type="domain" description="Bacteriophage Mu Gp45 N-terminal" evidence="2">
    <location>
        <begin position="22"/>
        <end position="89"/>
    </location>
</feature>
<evidence type="ECO:0000313" key="4">
    <source>
        <dbReference type="Proteomes" id="UP000005808"/>
    </source>
</evidence>
<gene>
    <name evidence="3" type="ORF">OR16_31779</name>
</gene>
<dbReference type="Proteomes" id="UP000005808">
    <property type="component" value="Unassembled WGS sequence"/>
</dbReference>
<feature type="compositionally biased region" description="Polar residues" evidence="1">
    <location>
        <begin position="192"/>
        <end position="201"/>
    </location>
</feature>
<evidence type="ECO:0000313" key="3">
    <source>
        <dbReference type="EMBL" id="EHP39433.1"/>
    </source>
</evidence>
<dbReference type="Pfam" id="PF06890">
    <property type="entry name" value="Phage_Mu_Gp45"/>
    <property type="match status" value="1"/>
</dbReference>
<dbReference type="PATRIC" id="fig|1127483.3.peg.6343"/>
<dbReference type="EMBL" id="AHJE01000093">
    <property type="protein sequence ID" value="EHP39433.1"/>
    <property type="molecule type" value="Genomic_DNA"/>
</dbReference>
<protein>
    <recommendedName>
        <fullName evidence="2">Bacteriophage Mu Gp45 N-terminal domain-containing protein</fullName>
    </recommendedName>
</protein>
<dbReference type="InterPro" id="IPR013046">
    <property type="entry name" value="GpV/Gp45"/>
</dbReference>
<dbReference type="OrthoDB" id="9802994at2"/>
<organism evidence="3 4">
    <name type="scientific">Cupriavidus basilensis OR16</name>
    <dbReference type="NCBI Taxonomy" id="1127483"/>
    <lineage>
        <taxon>Bacteria</taxon>
        <taxon>Pseudomonadati</taxon>
        <taxon>Pseudomonadota</taxon>
        <taxon>Betaproteobacteria</taxon>
        <taxon>Burkholderiales</taxon>
        <taxon>Burkholderiaceae</taxon>
        <taxon>Cupriavidus</taxon>
    </lineage>
</organism>
<dbReference type="InterPro" id="IPR053861">
    <property type="entry name" value="Phage_Mu_Gp45_N"/>
</dbReference>
<sequence>MQVQDVKRLIERALGRIRLPFRGVITHINNAPDVQLVQLKGMAAGDDLQDNELFQQFGFSSNPPSGTLGVILPIGGKTSQGVIIATENGELRFKPLKPGEAVVFNAFGDHVLMRENRVTEIVCDTLLVKATTKVRFETPAVENTGTHHSDGDVGSGGSITATHDVADQGGTKTMAEMRQVHDDHDHQEHDGGTTSKPNQLT</sequence>
<feature type="compositionally biased region" description="Basic and acidic residues" evidence="1">
    <location>
        <begin position="182"/>
        <end position="191"/>
    </location>
</feature>